<dbReference type="EMBL" id="CP001463">
    <property type="protein sequence ID" value="ACS89779.1"/>
    <property type="molecule type" value="Genomic_DNA"/>
</dbReference>
<keyword evidence="8 12" id="KW-1133">Transmembrane helix</keyword>
<feature type="transmembrane region" description="Helical" evidence="13">
    <location>
        <begin position="36"/>
        <end position="58"/>
    </location>
</feature>
<feature type="topological domain" description="Cytoplasmic" evidence="12">
    <location>
        <begin position="1"/>
        <end position="32"/>
    </location>
</feature>
<evidence type="ECO:0000256" key="1">
    <source>
        <dbReference type="ARBA" id="ARBA00004162"/>
    </source>
</evidence>
<evidence type="ECO:0000256" key="13">
    <source>
        <dbReference type="SAM" id="Phobius"/>
    </source>
</evidence>
<evidence type="ECO:0000256" key="12">
    <source>
        <dbReference type="HAMAP-Rule" id="MF_00751"/>
    </source>
</evidence>
<dbReference type="eggNOG" id="arCOG02957">
    <property type="taxonomic scope" value="Archaea"/>
</dbReference>
<keyword evidence="4 12" id="KW-0813">Transport</keyword>
<proteinExistence type="inferred from homology"/>
<reference evidence="14 15" key="1">
    <citation type="journal article" date="2009" name="Appl. Environ. Microbiol.">
        <title>Metabolic versatility and indigenous origin of the archaeon Thermococcus sibiricus, isolated from a siberian oil reservoir, as revealed by genome analysis.</title>
        <authorList>
            <person name="Mardanov A.V."/>
            <person name="Ravin N.V."/>
            <person name="Svetlitchnyi V.A."/>
            <person name="Beletsky A.V."/>
            <person name="Miroshnichenko M.L."/>
            <person name="Bonch-Osmolovskaya E.A."/>
            <person name="Skryabin K.G."/>
        </authorList>
    </citation>
    <scope>NUCLEOTIDE SEQUENCE [LARGE SCALE GENOMIC DNA]</scope>
    <source>
        <strain evidence="15">DSM 12597 / MM 739</strain>
    </source>
</reference>
<dbReference type="Proteomes" id="UP000009079">
    <property type="component" value="Chromosome"/>
</dbReference>
<sequence length="59" mass="6495">MKKMAKERTTLPPTGAGLMRFFDEDTRAIKISPKGAIAIVLIFIAIEILLNVFGTQIFG</sequence>
<evidence type="ECO:0000256" key="3">
    <source>
        <dbReference type="ARBA" id="ARBA00014522"/>
    </source>
</evidence>
<dbReference type="InterPro" id="IPR016482">
    <property type="entry name" value="SecG/Sec61-beta/Sbh"/>
</dbReference>
<keyword evidence="9 12" id="KW-0811">Translocation</keyword>
<evidence type="ECO:0000256" key="6">
    <source>
        <dbReference type="ARBA" id="ARBA00022692"/>
    </source>
</evidence>
<keyword evidence="7 12" id="KW-0653">Protein transport</keyword>
<keyword evidence="10 12" id="KW-0472">Membrane</keyword>
<keyword evidence="6 12" id="KW-0812">Transmembrane</keyword>
<name>C6A2D4_THESM</name>
<dbReference type="KEGG" id="tsi:TSIB_0716"/>
<evidence type="ECO:0000256" key="11">
    <source>
        <dbReference type="ARBA" id="ARBA00031868"/>
    </source>
</evidence>
<evidence type="ECO:0000256" key="9">
    <source>
        <dbReference type="ARBA" id="ARBA00023010"/>
    </source>
</evidence>
<dbReference type="Pfam" id="PF03911">
    <property type="entry name" value="Sec61_beta"/>
    <property type="match status" value="1"/>
</dbReference>
<evidence type="ECO:0000256" key="8">
    <source>
        <dbReference type="ARBA" id="ARBA00022989"/>
    </source>
</evidence>
<evidence type="ECO:0000256" key="2">
    <source>
        <dbReference type="ARBA" id="ARBA00006103"/>
    </source>
</evidence>
<dbReference type="HOGENOM" id="CLU_208205_3_1_2"/>
<keyword evidence="15" id="KW-1185">Reference proteome</keyword>
<evidence type="ECO:0000313" key="15">
    <source>
        <dbReference type="Proteomes" id="UP000009079"/>
    </source>
</evidence>
<dbReference type="NCBIfam" id="NF002318">
    <property type="entry name" value="PRK01253.1"/>
    <property type="match status" value="1"/>
</dbReference>
<accession>C6A2D4</accession>
<evidence type="ECO:0000256" key="5">
    <source>
        <dbReference type="ARBA" id="ARBA00022475"/>
    </source>
</evidence>
<evidence type="ECO:0000313" key="14">
    <source>
        <dbReference type="EMBL" id="ACS89779.1"/>
    </source>
</evidence>
<dbReference type="InterPro" id="IPR023531">
    <property type="entry name" value="Preprot_translocase_SecG"/>
</dbReference>
<comment type="function">
    <text evidence="12">Involved in protein export. The function of the beta subunit is unknown, but it may be involved in stabilization of the trimeric complex.</text>
</comment>
<protein>
    <recommendedName>
        <fullName evidence="3 12">Preprotein translocase subunit SecG</fullName>
    </recommendedName>
    <alternativeName>
        <fullName evidence="11 12">Protein transport protein Sec61 subunit beta homolog</fullName>
    </alternativeName>
</protein>
<gene>
    <name evidence="12" type="primary">secG</name>
    <name evidence="14" type="ordered locus">TSIB_0716</name>
</gene>
<evidence type="ECO:0000256" key="10">
    <source>
        <dbReference type="ARBA" id="ARBA00023136"/>
    </source>
</evidence>
<comment type="subcellular location">
    <subcellularLocation>
        <location evidence="1 12">Cell membrane</location>
        <topology evidence="1 12">Single-pass membrane protein</topology>
    </subcellularLocation>
</comment>
<comment type="subunit">
    <text evidence="12">Component of the protein translocase complex. Heterotrimer consisting of alpha (SecY), beta (SecG) and gamma (SecE) subunits. Can form oligomers of the heterotrimer.</text>
</comment>
<evidence type="ECO:0000256" key="4">
    <source>
        <dbReference type="ARBA" id="ARBA00022448"/>
    </source>
</evidence>
<dbReference type="AlphaFoldDB" id="C6A2D4"/>
<dbReference type="GO" id="GO:0005886">
    <property type="term" value="C:plasma membrane"/>
    <property type="evidence" value="ECO:0007669"/>
    <property type="project" value="UniProtKB-SubCell"/>
</dbReference>
<keyword evidence="5 12" id="KW-1003">Cell membrane</keyword>
<dbReference type="HAMAP" id="MF_00751">
    <property type="entry name" value="SecG"/>
    <property type="match status" value="1"/>
</dbReference>
<dbReference type="GO" id="GO:0015031">
    <property type="term" value="P:protein transport"/>
    <property type="evidence" value="ECO:0007669"/>
    <property type="project" value="UniProtKB-UniRule"/>
</dbReference>
<evidence type="ECO:0000256" key="7">
    <source>
        <dbReference type="ARBA" id="ARBA00022927"/>
    </source>
</evidence>
<comment type="similarity">
    <text evidence="2 12">Belongs to the SEC61-beta family.</text>
</comment>
<organism evidence="14 15">
    <name type="scientific">Thermococcus sibiricus (strain DSM 12597 / MM 739)</name>
    <dbReference type="NCBI Taxonomy" id="604354"/>
    <lineage>
        <taxon>Archaea</taxon>
        <taxon>Methanobacteriati</taxon>
        <taxon>Methanobacteriota</taxon>
        <taxon>Thermococci</taxon>
        <taxon>Thermococcales</taxon>
        <taxon>Thermococcaceae</taxon>
        <taxon>Thermococcus</taxon>
    </lineage>
</organism>